<feature type="compositionally biased region" description="Basic and acidic residues" evidence="1">
    <location>
        <begin position="181"/>
        <end position="198"/>
    </location>
</feature>
<dbReference type="EMBL" id="MN740156">
    <property type="protein sequence ID" value="QHT90651.1"/>
    <property type="molecule type" value="Genomic_DNA"/>
</dbReference>
<feature type="compositionally biased region" description="Polar residues" evidence="1">
    <location>
        <begin position="125"/>
        <end position="136"/>
    </location>
</feature>
<evidence type="ECO:0008006" key="3">
    <source>
        <dbReference type="Google" id="ProtNLM"/>
    </source>
</evidence>
<reference evidence="2" key="1">
    <citation type="journal article" date="2020" name="Nature">
        <title>Giant virus diversity and host interactions through global metagenomics.</title>
        <authorList>
            <person name="Schulz F."/>
            <person name="Roux S."/>
            <person name="Paez-Espino D."/>
            <person name="Jungbluth S."/>
            <person name="Walsh D.A."/>
            <person name="Denef V.J."/>
            <person name="McMahon K.D."/>
            <person name="Konstantinidis K.T."/>
            <person name="Eloe-Fadrosh E.A."/>
            <person name="Kyrpides N.C."/>
            <person name="Woyke T."/>
        </authorList>
    </citation>
    <scope>NUCLEOTIDE SEQUENCE</scope>
    <source>
        <strain evidence="2">GVMAG-M-3300023184-71</strain>
    </source>
</reference>
<dbReference type="AlphaFoldDB" id="A0A6C0IC56"/>
<accession>A0A6C0IC56</accession>
<organism evidence="2">
    <name type="scientific">viral metagenome</name>
    <dbReference type="NCBI Taxonomy" id="1070528"/>
    <lineage>
        <taxon>unclassified sequences</taxon>
        <taxon>metagenomes</taxon>
        <taxon>organismal metagenomes</taxon>
    </lineage>
</organism>
<sequence>MSVVVLLYSKYSTGCSQLLEKMSVLDFRKICVDHEEVRKLVVGDQKKYSIQKVPCILVFFSNGLMKKYEGADAFAWVEETTEKMKMISTPPPLPMVSAPPPSPVSLETTLPSRPVSQLEFPTPSQPLLQPFSTLPTRESIPVEPVEMEPEPEGVPDMRRHMDSAPLFQKSKAVVEPSTTDQQEKDNTPVRGIKSDKQENLMSLAQQMQKQREKEDETIQKV</sequence>
<evidence type="ECO:0000256" key="1">
    <source>
        <dbReference type="SAM" id="MobiDB-lite"/>
    </source>
</evidence>
<feature type="region of interest" description="Disordered" evidence="1">
    <location>
        <begin position="114"/>
        <end position="198"/>
    </location>
</feature>
<proteinExistence type="predicted"/>
<protein>
    <recommendedName>
        <fullName evidence="3">Thioredoxin domain-containing protein</fullName>
    </recommendedName>
</protein>
<name>A0A6C0IC56_9ZZZZ</name>
<evidence type="ECO:0000313" key="2">
    <source>
        <dbReference type="EMBL" id="QHT90651.1"/>
    </source>
</evidence>